<evidence type="ECO:0000313" key="2">
    <source>
        <dbReference type="Proteomes" id="UP001597185"/>
    </source>
</evidence>
<comment type="caution">
    <text evidence="1">The sequence shown here is derived from an EMBL/GenBank/DDBJ whole genome shotgun (WGS) entry which is preliminary data.</text>
</comment>
<keyword evidence="2" id="KW-1185">Reference proteome</keyword>
<dbReference type="AlphaFoldDB" id="A0ABD6C0G6"/>
<reference evidence="1 2" key="1">
    <citation type="journal article" date="2019" name="Int. J. Syst. Evol. Microbiol.">
        <title>The Global Catalogue of Microorganisms (GCM) 10K type strain sequencing project: providing services to taxonomists for standard genome sequencing and annotation.</title>
        <authorList>
            <consortium name="The Broad Institute Genomics Platform"/>
            <consortium name="The Broad Institute Genome Sequencing Center for Infectious Disease"/>
            <person name="Wu L."/>
            <person name="Ma J."/>
        </authorList>
    </citation>
    <scope>NUCLEOTIDE SEQUENCE [LARGE SCALE GENOMIC DNA]</scope>
    <source>
        <strain evidence="1 2">CGMCC 1.12689</strain>
    </source>
</reference>
<dbReference type="Proteomes" id="UP001597185">
    <property type="component" value="Unassembled WGS sequence"/>
</dbReference>
<accession>A0ABD6C0G6</accession>
<name>A0ABD6C0G6_9EURY</name>
<organism evidence="1 2">
    <name type="scientific">Halorubrum laminariae</name>
    <dbReference type="NCBI Taxonomy" id="1433523"/>
    <lineage>
        <taxon>Archaea</taxon>
        <taxon>Methanobacteriati</taxon>
        <taxon>Methanobacteriota</taxon>
        <taxon>Stenosarchaea group</taxon>
        <taxon>Halobacteria</taxon>
        <taxon>Halobacteriales</taxon>
        <taxon>Haloferacaceae</taxon>
        <taxon>Halorubrum</taxon>
    </lineage>
</organism>
<dbReference type="RefSeq" id="WP_256418088.1">
    <property type="nucleotide sequence ID" value="NZ_JANHDL010000004.1"/>
</dbReference>
<dbReference type="EMBL" id="JBHUDB010000002">
    <property type="protein sequence ID" value="MFD1570296.1"/>
    <property type="molecule type" value="Genomic_DNA"/>
</dbReference>
<sequence>MFEIRGRVFGQIFTQRKMREFDELPQMTNVGSTSLELEYESRDYHDPLQCLVESIDALEAVVDRKKAESPVLESVEIQDKNYAECGSDLVQMFGTPFSDILGVLSRSDILVSGSDFDNRDRDGGSGHMPGDL</sequence>
<protein>
    <submittedName>
        <fullName evidence="1">Uncharacterized protein</fullName>
    </submittedName>
</protein>
<gene>
    <name evidence="1" type="ORF">ACFR9T_06795</name>
</gene>
<proteinExistence type="predicted"/>
<evidence type="ECO:0000313" key="1">
    <source>
        <dbReference type="EMBL" id="MFD1570296.1"/>
    </source>
</evidence>